<proteinExistence type="predicted"/>
<dbReference type="RefSeq" id="WP_280101727.1">
    <property type="nucleotide sequence ID" value="NZ_CP122979.1"/>
</dbReference>
<sequence>MPENAEISLDQYSNSINKKFIWELTIWDKNFLELNHISKKMFININTFLANEINKLKDEDGKIKILTTNKSNIFANENKVKILLLIEKLFAYLEAEIPLFNIIMASLLQAIIELQHQ</sequence>
<dbReference type="EMBL" id="CP122979">
    <property type="protein sequence ID" value="WGI36426.1"/>
    <property type="molecule type" value="Genomic_DNA"/>
</dbReference>
<evidence type="ECO:0000313" key="1">
    <source>
        <dbReference type="EMBL" id="WGI36426.1"/>
    </source>
</evidence>
<accession>A0ABY8LT61</accession>
<gene>
    <name evidence="1" type="ORF">QEG99_03080</name>
</gene>
<reference evidence="1" key="1">
    <citation type="submission" date="2023-04" db="EMBL/GenBank/DDBJ databases">
        <title>Completed genome of Mycoplasma lagogenitalium type strain 12MS.</title>
        <authorList>
            <person name="Spergser J."/>
        </authorList>
    </citation>
    <scope>NUCLEOTIDE SEQUENCE</scope>
    <source>
        <strain evidence="1">12MS</strain>
    </source>
</reference>
<dbReference type="InterPro" id="IPR046350">
    <property type="entry name" value="Cystatin_sf"/>
</dbReference>
<keyword evidence="2" id="KW-1185">Reference proteome</keyword>
<organism evidence="1 2">
    <name type="scientific">Mesomycoplasma lagogenitalium</name>
    <dbReference type="NCBI Taxonomy" id="171286"/>
    <lineage>
        <taxon>Bacteria</taxon>
        <taxon>Bacillati</taxon>
        <taxon>Mycoplasmatota</taxon>
        <taxon>Mycoplasmoidales</taxon>
        <taxon>Metamycoplasmataceae</taxon>
        <taxon>Mesomycoplasma</taxon>
    </lineage>
</organism>
<dbReference type="SUPFAM" id="SSF54403">
    <property type="entry name" value="Cystatin/monellin"/>
    <property type="match status" value="1"/>
</dbReference>
<evidence type="ECO:0000313" key="2">
    <source>
        <dbReference type="Proteomes" id="UP001179842"/>
    </source>
</evidence>
<protein>
    <submittedName>
        <fullName evidence="1">Uncharacterized protein</fullName>
    </submittedName>
</protein>
<dbReference type="InterPro" id="IPR037155">
    <property type="entry name" value="Staphopain_pro_sf"/>
</dbReference>
<dbReference type="Proteomes" id="UP001179842">
    <property type="component" value="Chromosome"/>
</dbReference>
<dbReference type="Gene3D" id="3.10.500.10">
    <property type="entry name" value="Staphopain proregion domain"/>
    <property type="match status" value="1"/>
</dbReference>
<name>A0ABY8LT61_9BACT</name>